<gene>
    <name evidence="1" type="ORF">NQ176_g4487</name>
</gene>
<name>A0ACC1ND80_9HYPO</name>
<organism evidence="1 2">
    <name type="scientific">Zarea fungicola</name>
    <dbReference type="NCBI Taxonomy" id="93591"/>
    <lineage>
        <taxon>Eukaryota</taxon>
        <taxon>Fungi</taxon>
        <taxon>Dikarya</taxon>
        <taxon>Ascomycota</taxon>
        <taxon>Pezizomycotina</taxon>
        <taxon>Sordariomycetes</taxon>
        <taxon>Hypocreomycetidae</taxon>
        <taxon>Hypocreales</taxon>
        <taxon>Cordycipitaceae</taxon>
        <taxon>Zarea</taxon>
    </lineage>
</organism>
<accession>A0ACC1ND80</accession>
<proteinExistence type="predicted"/>
<dbReference type="Proteomes" id="UP001143910">
    <property type="component" value="Unassembled WGS sequence"/>
</dbReference>
<evidence type="ECO:0000313" key="1">
    <source>
        <dbReference type="EMBL" id="KAJ2977232.1"/>
    </source>
</evidence>
<evidence type="ECO:0000313" key="2">
    <source>
        <dbReference type="Proteomes" id="UP001143910"/>
    </source>
</evidence>
<keyword evidence="2" id="KW-1185">Reference proteome</keyword>
<dbReference type="EMBL" id="JANJQO010000492">
    <property type="protein sequence ID" value="KAJ2977232.1"/>
    <property type="molecule type" value="Genomic_DNA"/>
</dbReference>
<comment type="caution">
    <text evidence="1">The sequence shown here is derived from an EMBL/GenBank/DDBJ whole genome shotgun (WGS) entry which is preliminary data.</text>
</comment>
<protein>
    <submittedName>
        <fullName evidence="1">Uncharacterized protein</fullName>
    </submittedName>
</protein>
<reference evidence="1" key="1">
    <citation type="submission" date="2022-08" db="EMBL/GenBank/DDBJ databases">
        <title>Genome Sequence of Lecanicillium fungicola.</title>
        <authorList>
            <person name="Buettner E."/>
        </authorList>
    </citation>
    <scope>NUCLEOTIDE SEQUENCE</scope>
    <source>
        <strain evidence="1">Babe33</strain>
    </source>
</reference>
<sequence length="504" mass="56032">MADSDTKTGQDASHLERRGSDEIDALKAAQNQINQDQPDIYIEALTRYPNDESIDAGDEKRLVRKLDMRILPLLGICYFFYYVDKTTLSYAAIFGIKDSLHLGKAEYSWLSSSFYFGWLIWAIPSNLIMQRSPVATYLAFNIFMWGALLMAQAAVHNFAGLLSLRVLSGAFEAIADPAFMLITSMYYTREEQPSRISAWYIWNGVGVAGGGLIGYGIGHIKGALASWRYEFIIVGAFCSAWAIMLYIALPNSPSTIWGFTHEEKLIMIARIKEAYLDYKTWLFTLLGFIANVPNGGISNFSTLVIKGLGFNTLQTSLLGIPQGALVVIWITLGAVANKYMPANSRTIVCIMFMLPTIAGALGFLLAPRDAYVGRLICFYLTGSYQAAFVISLSLITSNTGGQSKKMIVSGMVWFGACIGNIVSPFFYKDSQAPTYQLGIGSLLTANCLELLLFFVFRYAFIWENKKKEKQREALRQSGGEVAALNETAFTDMTDKENPNFVYVY</sequence>